<dbReference type="AlphaFoldDB" id="A0A834XDD7"/>
<reference evidence="1" key="1">
    <citation type="submission" date="2020-09" db="EMBL/GenBank/DDBJ databases">
        <title>Genome-Enabled Discovery of Anthraquinone Biosynthesis in Senna tora.</title>
        <authorList>
            <person name="Kang S.-H."/>
            <person name="Pandey R.P."/>
            <person name="Lee C.-M."/>
            <person name="Sim J.-S."/>
            <person name="Jeong J.-T."/>
            <person name="Choi B.-S."/>
            <person name="Jung M."/>
            <person name="Ginzburg D."/>
            <person name="Zhao K."/>
            <person name="Won S.Y."/>
            <person name="Oh T.-J."/>
            <person name="Yu Y."/>
            <person name="Kim N.-H."/>
            <person name="Lee O.R."/>
            <person name="Lee T.-H."/>
            <person name="Bashyal P."/>
            <person name="Kim T.-S."/>
            <person name="Lee W.-H."/>
            <person name="Kawkins C."/>
            <person name="Kim C.-K."/>
            <person name="Kim J.S."/>
            <person name="Ahn B.O."/>
            <person name="Rhee S.Y."/>
            <person name="Sohng J.K."/>
        </authorList>
    </citation>
    <scope>NUCLEOTIDE SEQUENCE</scope>
    <source>
        <tissue evidence="1">Leaf</tissue>
    </source>
</reference>
<proteinExistence type="predicted"/>
<sequence length="36" mass="3929">MAHYNGRIKSYMGHVAQLKRVAFGLAVGKTIVGLIK</sequence>
<evidence type="ECO:0000313" key="1">
    <source>
        <dbReference type="EMBL" id="KAF7843295.1"/>
    </source>
</evidence>
<accession>A0A834XDD7</accession>
<keyword evidence="2" id="KW-1185">Reference proteome</keyword>
<organism evidence="1 2">
    <name type="scientific">Senna tora</name>
    <dbReference type="NCBI Taxonomy" id="362788"/>
    <lineage>
        <taxon>Eukaryota</taxon>
        <taxon>Viridiplantae</taxon>
        <taxon>Streptophyta</taxon>
        <taxon>Embryophyta</taxon>
        <taxon>Tracheophyta</taxon>
        <taxon>Spermatophyta</taxon>
        <taxon>Magnoliopsida</taxon>
        <taxon>eudicotyledons</taxon>
        <taxon>Gunneridae</taxon>
        <taxon>Pentapetalae</taxon>
        <taxon>rosids</taxon>
        <taxon>fabids</taxon>
        <taxon>Fabales</taxon>
        <taxon>Fabaceae</taxon>
        <taxon>Caesalpinioideae</taxon>
        <taxon>Cassia clade</taxon>
        <taxon>Senna</taxon>
    </lineage>
</organism>
<comment type="caution">
    <text evidence="1">The sequence shown here is derived from an EMBL/GenBank/DDBJ whole genome shotgun (WGS) entry which is preliminary data.</text>
</comment>
<dbReference type="Proteomes" id="UP000634136">
    <property type="component" value="Unassembled WGS sequence"/>
</dbReference>
<evidence type="ECO:0000313" key="2">
    <source>
        <dbReference type="Proteomes" id="UP000634136"/>
    </source>
</evidence>
<name>A0A834XDD7_9FABA</name>
<gene>
    <name evidence="1" type="ORF">G2W53_000200</name>
</gene>
<dbReference type="EMBL" id="JAAIUW010000001">
    <property type="protein sequence ID" value="KAF7843295.1"/>
    <property type="molecule type" value="Genomic_DNA"/>
</dbReference>
<protein>
    <submittedName>
        <fullName evidence="1">Uncharacterized protein</fullName>
    </submittedName>
</protein>